<gene>
    <name evidence="3" type="ORF">L1F29_08685</name>
</gene>
<dbReference type="RefSeq" id="WP_258387937.1">
    <property type="nucleotide sequence ID" value="NZ_CP091430.1"/>
</dbReference>
<organism evidence="3 4">
    <name type="scientific">Paenibacillus spongiae</name>
    <dbReference type="NCBI Taxonomy" id="2909671"/>
    <lineage>
        <taxon>Bacteria</taxon>
        <taxon>Bacillati</taxon>
        <taxon>Bacillota</taxon>
        <taxon>Bacilli</taxon>
        <taxon>Bacillales</taxon>
        <taxon>Paenibacillaceae</taxon>
        <taxon>Paenibacillus</taxon>
    </lineage>
</organism>
<dbReference type="PROSITE" id="PS51677">
    <property type="entry name" value="NODB"/>
    <property type="match status" value="1"/>
</dbReference>
<dbReference type="PANTHER" id="PTHR10587">
    <property type="entry name" value="GLYCOSYL TRANSFERASE-RELATED"/>
    <property type="match status" value="1"/>
</dbReference>
<sequence>MFARISLLGMICLSVLLMASDANGAPLKKDRFYYEKKGEMIWEVQTDQKMIALTFDDGPDRRQTNEILDLLERYDAKSTFFVVGKRVAQYPDVVRRVVAEGHEVANHTYNHVYFQLPASEELVREEIERTEKEIIQATGRKSALFRPPGGTYDDHIVQISNRMGLMPVMWSWHQDTRDWSRPGTRKIINKVLQNARNGDIVLFHDHVRGNSQTIPALEVILPELKERGFRLVTVSELIKSSVSEINKKLPAGGKGS</sequence>
<dbReference type="EMBL" id="CP091430">
    <property type="protein sequence ID" value="UVI31874.1"/>
    <property type="molecule type" value="Genomic_DNA"/>
</dbReference>
<dbReference type="Gene3D" id="3.20.20.370">
    <property type="entry name" value="Glycoside hydrolase/deacetylase"/>
    <property type="match status" value="1"/>
</dbReference>
<dbReference type="Proteomes" id="UP001057877">
    <property type="component" value="Chromosome"/>
</dbReference>
<dbReference type="Pfam" id="PF01522">
    <property type="entry name" value="Polysacc_deac_1"/>
    <property type="match status" value="1"/>
</dbReference>
<dbReference type="InterPro" id="IPR011330">
    <property type="entry name" value="Glyco_hydro/deAcase_b/a-brl"/>
</dbReference>
<dbReference type="InterPro" id="IPR002509">
    <property type="entry name" value="NODB_dom"/>
</dbReference>
<reference evidence="3" key="1">
    <citation type="submission" date="2022-01" db="EMBL/GenBank/DDBJ databases">
        <title>Paenibacillus spongiae sp. nov., isolated from marine sponge.</title>
        <authorList>
            <person name="Li Z."/>
            <person name="Zhang M."/>
        </authorList>
    </citation>
    <scope>NUCLEOTIDE SEQUENCE</scope>
    <source>
        <strain evidence="3">PHS-Z3</strain>
    </source>
</reference>
<evidence type="ECO:0000313" key="3">
    <source>
        <dbReference type="EMBL" id="UVI31874.1"/>
    </source>
</evidence>
<feature type="chain" id="PRO_5046093601" evidence="1">
    <location>
        <begin position="25"/>
        <end position="256"/>
    </location>
</feature>
<proteinExistence type="predicted"/>
<protein>
    <submittedName>
        <fullName evidence="3">Polysaccharide deacetylase family protein</fullName>
    </submittedName>
</protein>
<dbReference type="InterPro" id="IPR050248">
    <property type="entry name" value="Polysacc_deacetylase_ArnD"/>
</dbReference>
<feature type="signal peptide" evidence="1">
    <location>
        <begin position="1"/>
        <end position="24"/>
    </location>
</feature>
<keyword evidence="1" id="KW-0732">Signal</keyword>
<dbReference type="CDD" id="cd10917">
    <property type="entry name" value="CE4_NodB_like_6s_7s"/>
    <property type="match status" value="1"/>
</dbReference>
<name>A0ABY5SE01_9BACL</name>
<evidence type="ECO:0000259" key="2">
    <source>
        <dbReference type="PROSITE" id="PS51677"/>
    </source>
</evidence>
<dbReference type="SUPFAM" id="SSF88713">
    <property type="entry name" value="Glycoside hydrolase/deacetylase"/>
    <property type="match status" value="1"/>
</dbReference>
<feature type="domain" description="NodB homology" evidence="2">
    <location>
        <begin position="49"/>
        <end position="232"/>
    </location>
</feature>
<keyword evidence="4" id="KW-1185">Reference proteome</keyword>
<evidence type="ECO:0000313" key="4">
    <source>
        <dbReference type="Proteomes" id="UP001057877"/>
    </source>
</evidence>
<accession>A0ABY5SE01</accession>
<evidence type="ECO:0000256" key="1">
    <source>
        <dbReference type="SAM" id="SignalP"/>
    </source>
</evidence>